<feature type="transmembrane region" description="Helical" evidence="1">
    <location>
        <begin position="721"/>
        <end position="740"/>
    </location>
</feature>
<feature type="transmembrane region" description="Helical" evidence="1">
    <location>
        <begin position="958"/>
        <end position="980"/>
    </location>
</feature>
<comment type="caution">
    <text evidence="2">The sequence shown here is derived from an EMBL/GenBank/DDBJ whole genome shotgun (WGS) entry which is preliminary data.</text>
</comment>
<reference evidence="2 3" key="1">
    <citation type="submission" date="2018-08" db="EMBL/GenBank/DDBJ databases">
        <title>Aphanomyces genome sequencing and annotation.</title>
        <authorList>
            <person name="Minardi D."/>
            <person name="Oidtmann B."/>
            <person name="Van Der Giezen M."/>
            <person name="Studholme D.J."/>
        </authorList>
    </citation>
    <scope>NUCLEOTIDE SEQUENCE [LARGE SCALE GENOMIC DNA]</scope>
    <source>
        <strain evidence="2 3">Kv</strain>
    </source>
</reference>
<feature type="transmembrane region" description="Helical" evidence="1">
    <location>
        <begin position="647"/>
        <end position="668"/>
    </location>
</feature>
<feature type="transmembrane region" description="Helical" evidence="1">
    <location>
        <begin position="688"/>
        <end position="709"/>
    </location>
</feature>
<proteinExistence type="predicted"/>
<feature type="transmembrane region" description="Helical" evidence="1">
    <location>
        <begin position="1667"/>
        <end position="1687"/>
    </location>
</feature>
<evidence type="ECO:0000313" key="2">
    <source>
        <dbReference type="EMBL" id="RHY08019.1"/>
    </source>
</evidence>
<keyword evidence="1" id="KW-0472">Membrane</keyword>
<dbReference type="EMBL" id="QUSZ01005842">
    <property type="protein sequence ID" value="RHY08019.1"/>
    <property type="molecule type" value="Genomic_DNA"/>
</dbReference>
<feature type="transmembrane region" description="Helical" evidence="1">
    <location>
        <begin position="777"/>
        <end position="796"/>
    </location>
</feature>
<keyword evidence="1" id="KW-0812">Transmembrane</keyword>
<feature type="transmembrane region" description="Helical" evidence="1">
    <location>
        <begin position="1721"/>
        <end position="1741"/>
    </location>
</feature>
<keyword evidence="1" id="KW-1133">Transmembrane helix</keyword>
<name>A0A397AQN1_APHAT</name>
<organism evidence="2 3">
    <name type="scientific">Aphanomyces astaci</name>
    <name type="common">Crayfish plague agent</name>
    <dbReference type="NCBI Taxonomy" id="112090"/>
    <lineage>
        <taxon>Eukaryota</taxon>
        <taxon>Sar</taxon>
        <taxon>Stramenopiles</taxon>
        <taxon>Oomycota</taxon>
        <taxon>Saprolegniomycetes</taxon>
        <taxon>Saprolegniales</taxon>
        <taxon>Verrucalvaceae</taxon>
        <taxon>Aphanomyces</taxon>
    </lineage>
</organism>
<protein>
    <submittedName>
        <fullName evidence="2">Uncharacterized protein</fullName>
    </submittedName>
</protein>
<feature type="transmembrane region" description="Helical" evidence="1">
    <location>
        <begin position="1550"/>
        <end position="1575"/>
    </location>
</feature>
<evidence type="ECO:0000313" key="3">
    <source>
        <dbReference type="Proteomes" id="UP000265427"/>
    </source>
</evidence>
<dbReference type="VEuPathDB" id="FungiDB:H257_04118"/>
<accession>A0A397AQN1</accession>
<gene>
    <name evidence="2" type="ORF">DYB36_004345</name>
</gene>
<evidence type="ECO:0000256" key="1">
    <source>
        <dbReference type="SAM" id="Phobius"/>
    </source>
</evidence>
<dbReference type="Proteomes" id="UP000265427">
    <property type="component" value="Unassembled WGS sequence"/>
</dbReference>
<feature type="transmembrane region" description="Helical" evidence="1">
    <location>
        <begin position="1637"/>
        <end position="1655"/>
    </location>
</feature>
<feature type="transmembrane region" description="Helical" evidence="1">
    <location>
        <begin position="599"/>
        <end position="626"/>
    </location>
</feature>
<sequence>MAATPSLPSRPLIDIVVKVRRPWWHHIINVAGVVYMLGTVSLSVFVWTIFGTYMANDIFLPHFRDAGMQSALIDLFNTALVTANTSWFDITDPAFAIQKSYEGTSTAPQPVFPTYPRSLLFSGKQSLEASVLSLRDLQLDDLGYFTCMYCWMDFKRQWELAHSEQRQQRCLLQKKRNAAMYFEALMRNTDFVGMELLSQGAFDIAYFNEISKTAIGAAWVYYIRAHAWVSVAEEVRVWTQYNLNQFTMQWANQVQSGVEESVSITNAVGFVSYLRIKSMPKRALSVLSSSGTLTSTPTNDYTAMLESQSSLVRSSVVFFALHNTSNNNPHANLIDTYLGPPVNAVTRAIRAQWGPFGNFDLEYVAPPGSLTVFVQHFGAAFVAFIRNVPLVDTKPASRTTTSLHPTPRKWTNTSLVFYGGDPLCLNGQPQPFIQESFGFDSACTHQNPFSIDWSVPKSLFAMAILGQQTVSSMCTLVPQDEKASCGDMLGTALGANAAFQAFVHTDEIPTVIRDIVALEVSTVQFVGRAGHDITIESQALHDRSDKAWSVFGWMSLFEWARGEREVVTFQNDFRDLTLMSHVYRSLYIHSNPNDVGYKLGVTLLVASAIVPGALCIVMVLVLWVWLRRQRRFVGRNWFVFNRVAGTVWIGRPLLVIRGVVAMMCLATAPVQLVGEGTTSHFELVPRTVLQSLVLAGEATWITYVLYDLIYPIAARASVQRYAPLSSILAWIITFGLDYWAPPTVTATIDRQCVFSSIGTQIACSAGSVQVGSKSQMMLIWTVQISTVVVCAVLGQLSRANVKDAASSSPTLILPGAAMTFMHQNTQVLGCWCLDDASAVMSGMVYFHLNHRAYVADVTLWLVLDCSMYDIRRLDHAILFPHSFERSLASSICKSDNRVGVDDAPARYARVPFTSRLSFVRKPNRLTAKHPGRRYTDDGASPRDSSSSALFIHRFGPDVAIAIGFGMIMLSLVTNVIYMLVTAPQSMANDYYWASFNSTGTHAFLIQLFNRQLLDVNANKVVRVDTPGYADLTQLYNESTSVLLSGGVTPKQHLYGFHSTLDQVIVDLRAMDPCMMPWMFTQYCWVDFTKRWEMASTAARQRRCDGSNGAMFLEGVLRNLRSWDSWRSCWGDSFEIALARPLRQHVAGRQWLEDVQGGWRPVPDEVAAWASHAITRFTLQWQDFKSLGFSNSFQVENTLGAQYELSMSNNAGAWRQHLQSTFKMYWGFASDLWAVASNDTSVCGLSLIRGATDFAFSNISREELLVANTTIPNVLPSGLQNLRDLLGPFGNVDMTFESPPAVLTQFYHALMSNLSNLTFTDVQAQRSFLALPAKIYYSPFPPQIAMYNAVVTLQGGNLLCGNDMPDLAGAIDSQSSMYSAFSTDNTCSLGNMQNGRPDAFQTLFAVVGTSFNHNMTDEYIAQTCVWDAWPMANCADVYASVLAFATSHNATFGPLRALAQATHVQITSMNIMFVQFIVNHTEPSLFQVNILDPTNAVWQFTGWRFLYDWATGSREVVTFQGDAGAISTMSDQYAQHSMSPNASEIPRDVSFVLLVVCQYVTVLFVTMGGLIALYTVTTRGHIKGGNLLKMSRIVGLVWAGRVFLFIRSVTAMICLHTARLDLVQHGHATSFVSPPLAWTDLMLAALELHWFVYILNDTFTFVTQHYTKYYASHSAWLAWLVTVIWSQLEPNQHAVRVRRTCTAVDMDFELVCSSGVVEIGSISRVGVSIAICFGSVVVCYVWQLRTRRESSILDIPSLMLPSQAKYLLDFHEWCFHDTYFIDQPSALMAGVISIEWRRRMYLFDIKKWRFFSVSALVVHPSAPPRFKYAIPILE</sequence>
<feature type="transmembrane region" description="Helical" evidence="1">
    <location>
        <begin position="1595"/>
        <end position="1617"/>
    </location>
</feature>
<feature type="transmembrane region" description="Helical" evidence="1">
    <location>
        <begin position="27"/>
        <end position="50"/>
    </location>
</feature>